<reference evidence="2 3" key="2">
    <citation type="journal article" date="2012" name="Nature">
        <title>Insights into hominid evolution from the gorilla genome sequence.</title>
        <authorList>
            <person name="Scally A."/>
            <person name="Dutheil J.Y."/>
            <person name="Hillier L.W."/>
            <person name="Jordan G.E."/>
            <person name="Goodhead I."/>
            <person name="Herrero J."/>
            <person name="Hobolth A."/>
            <person name="Lappalainen T."/>
            <person name="Mailund T."/>
            <person name="Marques-Bonet T."/>
            <person name="McCarthy S."/>
            <person name="Montgomery S.H."/>
            <person name="Schwalie P.C."/>
            <person name="Tang Y.A."/>
            <person name="Ward M.C."/>
            <person name="Xue Y."/>
            <person name="Yngvadottir B."/>
            <person name="Alkan C."/>
            <person name="Andersen L.N."/>
            <person name="Ayub Q."/>
            <person name="Ball E.V."/>
            <person name="Beal K."/>
            <person name="Bradley B.J."/>
            <person name="Chen Y."/>
            <person name="Clee C.M."/>
            <person name="Fitzgerald S."/>
            <person name="Graves T.A."/>
            <person name="Gu Y."/>
            <person name="Heath P."/>
            <person name="Heger A."/>
            <person name="Karakoc E."/>
            <person name="Kolb-Kokocinski A."/>
            <person name="Laird G.K."/>
            <person name="Lunter G."/>
            <person name="Meader S."/>
            <person name="Mort M."/>
            <person name="Mullikin J.C."/>
            <person name="Munch K."/>
            <person name="O'Connor T.D."/>
            <person name="Phillips A.D."/>
            <person name="Prado-Martinez J."/>
            <person name="Rogers A.S."/>
            <person name="Sajjadian S."/>
            <person name="Schmidt D."/>
            <person name="Shaw K."/>
            <person name="Simpson J.T."/>
            <person name="Stenson P.D."/>
            <person name="Turner D.J."/>
            <person name="Vigilant L."/>
            <person name="Vilella A.J."/>
            <person name="Whitener W."/>
            <person name="Zhu B."/>
            <person name="Cooper D.N."/>
            <person name="de Jong P."/>
            <person name="Dermitzakis E.T."/>
            <person name="Eichler E.E."/>
            <person name="Flicek P."/>
            <person name="Goldman N."/>
            <person name="Mundy N.I."/>
            <person name="Ning Z."/>
            <person name="Odom D.T."/>
            <person name="Ponting C.P."/>
            <person name="Quail M.A."/>
            <person name="Ryder O.A."/>
            <person name="Searle S.M."/>
            <person name="Warren W.C."/>
            <person name="Wilson R.K."/>
            <person name="Schierup M.H."/>
            <person name="Rogers J."/>
            <person name="Tyler-Smith C."/>
            <person name="Durbin R."/>
        </authorList>
    </citation>
    <scope>NUCLEOTIDE SEQUENCE [LARGE SCALE GENOMIC DNA]</scope>
</reference>
<dbReference type="AlphaFoldDB" id="A0A2I2YW64"/>
<dbReference type="EMBL" id="CABD030125806">
    <property type="status" value="NOT_ANNOTATED_CDS"/>
    <property type="molecule type" value="Genomic_DNA"/>
</dbReference>
<dbReference type="GeneTree" id="ENSGT00940000154744"/>
<reference evidence="2" key="3">
    <citation type="submission" date="2025-08" db="UniProtKB">
        <authorList>
            <consortium name="Ensembl"/>
        </authorList>
    </citation>
    <scope>IDENTIFICATION</scope>
</reference>
<name>A0A2I2YW64_GORGO</name>
<evidence type="ECO:0000313" key="2">
    <source>
        <dbReference type="Ensembl" id="ENSGGOP00000039181.1"/>
    </source>
</evidence>
<sequence>MAALSLSGGCGSGGSSGSRTPGSVGSLEPGHPAISSMQGKRKALKLNFANPPFKSTARFTLNPNPTGLKEFGQQNNLLRIWMK</sequence>
<feature type="region of interest" description="Disordered" evidence="1">
    <location>
        <begin position="1"/>
        <end position="41"/>
    </location>
</feature>
<proteinExistence type="predicted"/>
<organism evidence="2 3">
    <name type="scientific">Gorilla gorilla gorilla</name>
    <name type="common">Western lowland gorilla</name>
    <dbReference type="NCBI Taxonomy" id="9595"/>
    <lineage>
        <taxon>Eukaryota</taxon>
        <taxon>Metazoa</taxon>
        <taxon>Chordata</taxon>
        <taxon>Craniata</taxon>
        <taxon>Vertebrata</taxon>
        <taxon>Euteleostomi</taxon>
        <taxon>Mammalia</taxon>
        <taxon>Eutheria</taxon>
        <taxon>Euarchontoglires</taxon>
        <taxon>Primates</taxon>
        <taxon>Haplorrhini</taxon>
        <taxon>Catarrhini</taxon>
        <taxon>Hominidae</taxon>
        <taxon>Gorilla</taxon>
    </lineage>
</organism>
<reference evidence="3" key="1">
    <citation type="submission" date="2011-05" db="EMBL/GenBank/DDBJ databases">
        <title>Insights into the evolution of the great apes provided by the gorilla genome.</title>
        <authorList>
            <person name="Scally A."/>
        </authorList>
    </citation>
    <scope>NUCLEOTIDE SEQUENCE [LARGE SCALE GENOMIC DNA]</scope>
</reference>
<dbReference type="Proteomes" id="UP000001519">
    <property type="component" value="Chromosome X"/>
</dbReference>
<keyword evidence="3" id="KW-1185">Reference proteome</keyword>
<reference evidence="2" key="4">
    <citation type="submission" date="2025-09" db="UniProtKB">
        <authorList>
            <consortium name="Ensembl"/>
        </authorList>
    </citation>
    <scope>IDENTIFICATION</scope>
</reference>
<accession>A0A2I2YW64</accession>
<evidence type="ECO:0000256" key="1">
    <source>
        <dbReference type="SAM" id="MobiDB-lite"/>
    </source>
</evidence>
<evidence type="ECO:0000313" key="3">
    <source>
        <dbReference type="Proteomes" id="UP000001519"/>
    </source>
</evidence>
<dbReference type="Ensembl" id="ENSGGOT00000046911.1">
    <property type="protein sequence ID" value="ENSGGOP00000039181.1"/>
    <property type="gene ID" value="ENSGGOG00000037536.1"/>
</dbReference>
<feature type="compositionally biased region" description="Low complexity" evidence="1">
    <location>
        <begin position="17"/>
        <end position="26"/>
    </location>
</feature>
<protein>
    <submittedName>
        <fullName evidence="2">Uncharacterized protein</fullName>
    </submittedName>
</protein>